<dbReference type="Proteomes" id="UP000249417">
    <property type="component" value="Unassembled WGS sequence"/>
</dbReference>
<proteinExistence type="predicted"/>
<protein>
    <submittedName>
        <fullName evidence="1">Uncharacterized protein</fullName>
    </submittedName>
</protein>
<dbReference type="AlphaFoldDB" id="A0A2W5Q4B3"/>
<gene>
    <name evidence="1" type="ORF">DI551_05525</name>
</gene>
<evidence type="ECO:0000313" key="2">
    <source>
        <dbReference type="Proteomes" id="UP000249417"/>
    </source>
</evidence>
<organism evidence="1 2">
    <name type="scientific">Micavibrio aeruginosavorus</name>
    <dbReference type="NCBI Taxonomy" id="349221"/>
    <lineage>
        <taxon>Bacteria</taxon>
        <taxon>Pseudomonadati</taxon>
        <taxon>Bdellovibrionota</taxon>
        <taxon>Bdellovibrionia</taxon>
        <taxon>Bdellovibrionales</taxon>
        <taxon>Pseudobdellovibrionaceae</taxon>
        <taxon>Micavibrio</taxon>
    </lineage>
</organism>
<reference evidence="1 2" key="1">
    <citation type="submission" date="2017-08" db="EMBL/GenBank/DDBJ databases">
        <title>Infants hospitalized years apart are colonized by the same room-sourced microbial strains.</title>
        <authorList>
            <person name="Brooks B."/>
            <person name="Olm M.R."/>
            <person name="Firek B.A."/>
            <person name="Baker R."/>
            <person name="Thomas B.C."/>
            <person name="Morowitz M.J."/>
            <person name="Banfield J.F."/>
        </authorList>
    </citation>
    <scope>NUCLEOTIDE SEQUENCE [LARGE SCALE GENOMIC DNA]</scope>
    <source>
        <strain evidence="1">S2_005_002_R2_29</strain>
    </source>
</reference>
<dbReference type="EMBL" id="QFQB01000030">
    <property type="protein sequence ID" value="PZQ46210.1"/>
    <property type="molecule type" value="Genomic_DNA"/>
</dbReference>
<sequence>MFSIEGIDFESIMNRHLFDGHPATVSTTSSNSSDFFMCNDDSNDSDLYSGYHSDQENTLEKL</sequence>
<accession>A0A2W5Q4B3</accession>
<comment type="caution">
    <text evidence="1">The sequence shown here is derived from an EMBL/GenBank/DDBJ whole genome shotgun (WGS) entry which is preliminary data.</text>
</comment>
<evidence type="ECO:0000313" key="1">
    <source>
        <dbReference type="EMBL" id="PZQ46210.1"/>
    </source>
</evidence>
<name>A0A2W5Q4B3_9BACT</name>